<organism evidence="2 3">
    <name type="scientific">Owenia fusiformis</name>
    <name type="common">Polychaete worm</name>
    <dbReference type="NCBI Taxonomy" id="6347"/>
    <lineage>
        <taxon>Eukaryota</taxon>
        <taxon>Metazoa</taxon>
        <taxon>Spiralia</taxon>
        <taxon>Lophotrochozoa</taxon>
        <taxon>Annelida</taxon>
        <taxon>Polychaeta</taxon>
        <taxon>Sedentaria</taxon>
        <taxon>Canalipalpata</taxon>
        <taxon>Sabellida</taxon>
        <taxon>Oweniida</taxon>
        <taxon>Oweniidae</taxon>
        <taxon>Owenia</taxon>
    </lineage>
</organism>
<accession>A0A8S4P8W3</accession>
<sequence length="107" mass="12420">MMRFILVLLLALVFTLASSFAFHVDMNKRNPPLDSAEHFITTRQDRGITNPKMGTWSIYRPGTCTSDSILNFCYVCSRDVNDMKVYIDCCEQQKETVVWCTEWLKGR</sequence>
<keyword evidence="3" id="KW-1185">Reference proteome</keyword>
<feature type="signal peptide" evidence="1">
    <location>
        <begin position="1"/>
        <end position="17"/>
    </location>
</feature>
<gene>
    <name evidence="2" type="ORF">OFUS_LOCUS15857</name>
</gene>
<dbReference type="Proteomes" id="UP000749559">
    <property type="component" value="Unassembled WGS sequence"/>
</dbReference>
<evidence type="ECO:0000313" key="3">
    <source>
        <dbReference type="Proteomes" id="UP000749559"/>
    </source>
</evidence>
<evidence type="ECO:0000256" key="1">
    <source>
        <dbReference type="SAM" id="SignalP"/>
    </source>
</evidence>
<proteinExistence type="predicted"/>
<dbReference type="EMBL" id="CAIIXF020000008">
    <property type="protein sequence ID" value="CAH1790682.1"/>
    <property type="molecule type" value="Genomic_DNA"/>
</dbReference>
<feature type="chain" id="PRO_5035775819" evidence="1">
    <location>
        <begin position="18"/>
        <end position="107"/>
    </location>
</feature>
<comment type="caution">
    <text evidence="2">The sequence shown here is derived from an EMBL/GenBank/DDBJ whole genome shotgun (WGS) entry which is preliminary data.</text>
</comment>
<evidence type="ECO:0000313" key="2">
    <source>
        <dbReference type="EMBL" id="CAH1790682.1"/>
    </source>
</evidence>
<name>A0A8S4P8W3_OWEFU</name>
<reference evidence="2" key="1">
    <citation type="submission" date="2022-03" db="EMBL/GenBank/DDBJ databases">
        <authorList>
            <person name="Martin C."/>
        </authorList>
    </citation>
    <scope>NUCLEOTIDE SEQUENCE</scope>
</reference>
<protein>
    <submittedName>
        <fullName evidence="2">Uncharacterized protein</fullName>
    </submittedName>
</protein>
<dbReference type="AlphaFoldDB" id="A0A8S4P8W3"/>
<keyword evidence="1" id="KW-0732">Signal</keyword>